<keyword evidence="4" id="KW-1185">Reference proteome</keyword>
<name>A0A4R1MKB0_9FIRM</name>
<dbReference type="InterPro" id="IPR007329">
    <property type="entry name" value="FMN-bd"/>
</dbReference>
<feature type="signal peptide" evidence="1">
    <location>
        <begin position="1"/>
        <end position="21"/>
    </location>
</feature>
<dbReference type="Proteomes" id="UP000294545">
    <property type="component" value="Unassembled WGS sequence"/>
</dbReference>
<protein>
    <submittedName>
        <fullName evidence="3">FMN-binding protein</fullName>
    </submittedName>
</protein>
<evidence type="ECO:0000259" key="2">
    <source>
        <dbReference type="SMART" id="SM00900"/>
    </source>
</evidence>
<organism evidence="3 4">
    <name type="scientific">Natranaerovirga hydrolytica</name>
    <dbReference type="NCBI Taxonomy" id="680378"/>
    <lineage>
        <taxon>Bacteria</taxon>
        <taxon>Bacillati</taxon>
        <taxon>Bacillota</taxon>
        <taxon>Clostridia</taxon>
        <taxon>Lachnospirales</taxon>
        <taxon>Natranaerovirgaceae</taxon>
        <taxon>Natranaerovirga</taxon>
    </lineage>
</organism>
<feature type="chain" id="PRO_5039120982" evidence="1">
    <location>
        <begin position="22"/>
        <end position="116"/>
    </location>
</feature>
<keyword evidence="1" id="KW-0732">Signal</keyword>
<dbReference type="GO" id="GO:0010181">
    <property type="term" value="F:FMN binding"/>
    <property type="evidence" value="ECO:0007669"/>
    <property type="project" value="InterPro"/>
</dbReference>
<accession>A0A4R1MKB0</accession>
<dbReference type="Pfam" id="PF04205">
    <property type="entry name" value="FMN_bind"/>
    <property type="match status" value="1"/>
</dbReference>
<reference evidence="3 4" key="1">
    <citation type="submission" date="2019-03" db="EMBL/GenBank/DDBJ databases">
        <title>Genomic Encyclopedia of Type Strains, Phase IV (KMG-IV): sequencing the most valuable type-strain genomes for metagenomic binning, comparative biology and taxonomic classification.</title>
        <authorList>
            <person name="Goeker M."/>
        </authorList>
    </citation>
    <scope>NUCLEOTIDE SEQUENCE [LARGE SCALE GENOMIC DNA]</scope>
    <source>
        <strain evidence="3 4">DSM 24176</strain>
    </source>
</reference>
<gene>
    <name evidence="3" type="ORF">EDC19_1354</name>
</gene>
<feature type="domain" description="FMN-binding" evidence="2">
    <location>
        <begin position="40"/>
        <end position="114"/>
    </location>
</feature>
<sequence length="116" mass="12311">MKNMKKIFALGIVLSMTLVFVGCGGDASYVDGTYTGQWEGYGGPLNLEVTVEDNTIQDVTVVSHNESEGISDDAIEEIPQRIVANNDANVDDVSGATVTSEAIKRATLDALSKANE</sequence>
<dbReference type="Gene3D" id="3.90.1010.20">
    <property type="match status" value="1"/>
</dbReference>
<dbReference type="EMBL" id="SMGQ01000012">
    <property type="protein sequence ID" value="TCK93166.1"/>
    <property type="molecule type" value="Genomic_DNA"/>
</dbReference>
<comment type="caution">
    <text evidence="3">The sequence shown here is derived from an EMBL/GenBank/DDBJ whole genome shotgun (WGS) entry which is preliminary data.</text>
</comment>
<dbReference type="GO" id="GO:0016020">
    <property type="term" value="C:membrane"/>
    <property type="evidence" value="ECO:0007669"/>
    <property type="project" value="InterPro"/>
</dbReference>
<dbReference type="PROSITE" id="PS51257">
    <property type="entry name" value="PROKAR_LIPOPROTEIN"/>
    <property type="match status" value="1"/>
</dbReference>
<dbReference type="RefSeq" id="WP_132282082.1">
    <property type="nucleotide sequence ID" value="NZ_SMGQ01000012.1"/>
</dbReference>
<proteinExistence type="predicted"/>
<evidence type="ECO:0000313" key="4">
    <source>
        <dbReference type="Proteomes" id="UP000294545"/>
    </source>
</evidence>
<dbReference type="OrthoDB" id="9806398at2"/>
<dbReference type="AlphaFoldDB" id="A0A4R1MKB0"/>
<evidence type="ECO:0000256" key="1">
    <source>
        <dbReference type="SAM" id="SignalP"/>
    </source>
</evidence>
<evidence type="ECO:0000313" key="3">
    <source>
        <dbReference type="EMBL" id="TCK93166.1"/>
    </source>
</evidence>
<dbReference type="SMART" id="SM00900">
    <property type="entry name" value="FMN_bind"/>
    <property type="match status" value="1"/>
</dbReference>